<feature type="domain" description="HTH cro/C1-type" evidence="1">
    <location>
        <begin position="10"/>
        <end position="67"/>
    </location>
</feature>
<dbReference type="AlphaFoldDB" id="A0A1I6Q4L2"/>
<gene>
    <name evidence="2" type="ORF">SAMN05444972_102331</name>
</gene>
<keyword evidence="2" id="KW-0238">DNA-binding</keyword>
<protein>
    <submittedName>
        <fullName evidence="2">Cro/C1-type HTH DNA-binding domain-containing protein</fullName>
    </submittedName>
</protein>
<dbReference type="RefSeq" id="WP_091834393.1">
    <property type="nucleotide sequence ID" value="NZ_FPAA01000002.1"/>
</dbReference>
<dbReference type="CDD" id="cd00093">
    <property type="entry name" value="HTH_XRE"/>
    <property type="match status" value="1"/>
</dbReference>
<sequence length="76" mass="8950">MQKVKIRSGLKEFADRRGLSIRQIAEEIGMAKSWESVRRFASNESTKYSRDILEKLISRYDCDLEELLIVEKVEQE</sequence>
<evidence type="ECO:0000313" key="3">
    <source>
        <dbReference type="Proteomes" id="UP000198660"/>
    </source>
</evidence>
<evidence type="ECO:0000313" key="2">
    <source>
        <dbReference type="EMBL" id="SFS47270.1"/>
    </source>
</evidence>
<dbReference type="SMART" id="SM00530">
    <property type="entry name" value="HTH_XRE"/>
    <property type="match status" value="1"/>
</dbReference>
<keyword evidence="3" id="KW-1185">Reference proteome</keyword>
<dbReference type="InterPro" id="IPR010982">
    <property type="entry name" value="Lambda_DNA-bd_dom_sf"/>
</dbReference>
<dbReference type="Proteomes" id="UP000198660">
    <property type="component" value="Unassembled WGS sequence"/>
</dbReference>
<accession>A0A1I6Q4L2</accession>
<dbReference type="SUPFAM" id="SSF47413">
    <property type="entry name" value="lambda repressor-like DNA-binding domains"/>
    <property type="match status" value="1"/>
</dbReference>
<proteinExistence type="predicted"/>
<dbReference type="Gene3D" id="1.10.260.40">
    <property type="entry name" value="lambda repressor-like DNA-binding domains"/>
    <property type="match status" value="1"/>
</dbReference>
<organism evidence="2 3">
    <name type="scientific">Marininema halotolerans</name>
    <dbReference type="NCBI Taxonomy" id="1155944"/>
    <lineage>
        <taxon>Bacteria</taxon>
        <taxon>Bacillati</taxon>
        <taxon>Bacillota</taxon>
        <taxon>Bacilli</taxon>
        <taxon>Bacillales</taxon>
        <taxon>Thermoactinomycetaceae</taxon>
        <taxon>Marininema</taxon>
    </lineage>
</organism>
<dbReference type="GO" id="GO:0003677">
    <property type="term" value="F:DNA binding"/>
    <property type="evidence" value="ECO:0007669"/>
    <property type="project" value="UniProtKB-KW"/>
</dbReference>
<dbReference type="Pfam" id="PF13443">
    <property type="entry name" value="HTH_26"/>
    <property type="match status" value="1"/>
</dbReference>
<name>A0A1I6Q4L2_9BACL</name>
<reference evidence="3" key="1">
    <citation type="submission" date="2016-10" db="EMBL/GenBank/DDBJ databases">
        <authorList>
            <person name="Varghese N."/>
            <person name="Submissions S."/>
        </authorList>
    </citation>
    <scope>NUCLEOTIDE SEQUENCE [LARGE SCALE GENOMIC DNA]</scope>
    <source>
        <strain evidence="3">DSM 45789</strain>
    </source>
</reference>
<dbReference type="PROSITE" id="PS50943">
    <property type="entry name" value="HTH_CROC1"/>
    <property type="match status" value="1"/>
</dbReference>
<dbReference type="InterPro" id="IPR001387">
    <property type="entry name" value="Cro/C1-type_HTH"/>
</dbReference>
<evidence type="ECO:0000259" key="1">
    <source>
        <dbReference type="PROSITE" id="PS50943"/>
    </source>
</evidence>
<dbReference type="EMBL" id="FPAA01000002">
    <property type="protein sequence ID" value="SFS47270.1"/>
    <property type="molecule type" value="Genomic_DNA"/>
</dbReference>